<dbReference type="InterPro" id="IPR035899">
    <property type="entry name" value="DBL_dom_sf"/>
</dbReference>
<dbReference type="GO" id="GO:0005737">
    <property type="term" value="C:cytoplasm"/>
    <property type="evidence" value="ECO:0007669"/>
    <property type="project" value="TreeGrafter"/>
</dbReference>
<feature type="region of interest" description="Disordered" evidence="2">
    <location>
        <begin position="1"/>
        <end position="50"/>
    </location>
</feature>
<dbReference type="Proteomes" id="UP001165289">
    <property type="component" value="Unassembled WGS sequence"/>
</dbReference>
<gene>
    <name evidence="4" type="ORF">LOD99_8852</name>
</gene>
<dbReference type="Gene3D" id="1.20.900.10">
    <property type="entry name" value="Dbl homology (DH) domain"/>
    <property type="match status" value="1"/>
</dbReference>
<feature type="region of interest" description="Disordered" evidence="2">
    <location>
        <begin position="383"/>
        <end position="432"/>
    </location>
</feature>
<dbReference type="PANTHER" id="PTHR22826:SF209">
    <property type="entry name" value="DH DOMAIN-CONTAINING PROTEIN"/>
    <property type="match status" value="1"/>
</dbReference>
<dbReference type="Gene3D" id="2.30.29.30">
    <property type="entry name" value="Pleckstrin-homology domain (PH domain)/Phosphotyrosine-binding domain (PTB)"/>
    <property type="match status" value="1"/>
</dbReference>
<keyword evidence="1" id="KW-0344">Guanine-nucleotide releasing factor</keyword>
<dbReference type="CDD" id="cd00821">
    <property type="entry name" value="PH"/>
    <property type="match status" value="1"/>
</dbReference>
<evidence type="ECO:0000256" key="1">
    <source>
        <dbReference type="ARBA" id="ARBA00022658"/>
    </source>
</evidence>
<proteinExistence type="predicted"/>
<feature type="compositionally biased region" description="Polar residues" evidence="2">
    <location>
        <begin position="1"/>
        <end position="20"/>
    </location>
</feature>
<dbReference type="SUPFAM" id="SSF48065">
    <property type="entry name" value="DBL homology domain (DH-domain)"/>
    <property type="match status" value="1"/>
</dbReference>
<accession>A0AAV7JE65</accession>
<dbReference type="GO" id="GO:0005085">
    <property type="term" value="F:guanyl-nucleotide exchange factor activity"/>
    <property type="evidence" value="ECO:0007669"/>
    <property type="project" value="UniProtKB-KW"/>
</dbReference>
<dbReference type="AlphaFoldDB" id="A0AAV7JE65"/>
<comment type="caution">
    <text evidence="4">The sequence shown here is derived from an EMBL/GenBank/DDBJ whole genome shotgun (WGS) entry which is preliminary data.</text>
</comment>
<name>A0AAV7JE65_9METZ</name>
<dbReference type="PANTHER" id="PTHR22826">
    <property type="entry name" value="RHO GUANINE EXCHANGE FACTOR-RELATED"/>
    <property type="match status" value="1"/>
</dbReference>
<evidence type="ECO:0000259" key="3">
    <source>
        <dbReference type="PROSITE" id="PS50010"/>
    </source>
</evidence>
<keyword evidence="5" id="KW-1185">Reference proteome</keyword>
<dbReference type="Pfam" id="PF22697">
    <property type="entry name" value="SOS1_NGEF_PH"/>
    <property type="match status" value="1"/>
</dbReference>
<dbReference type="EMBL" id="JAKMXF010000345">
    <property type="protein sequence ID" value="KAI6647115.1"/>
    <property type="molecule type" value="Genomic_DNA"/>
</dbReference>
<sequence>MDSNSSIVTSTLTRKFSQNSPKKEPLSPIHTGKMNDKSDSSDNTSSIPAGYCTTPRLKKANSMKYFGPVEGSMPKLGHILRELYDTEIEYVNSLEKTVHIYLNALMKEKGPNIKTLCYKIFGNIQDILHFHQDIFLPRLEEVYHSAGEVSALLLEHYENFMRLYVKYCLMICESSQLLKSKNLKAFFKSIREEYKDKQSLSGYLIRPVQRITRYELMLDQMINTYHKANVPCWNIEHAYTVIKEVPTLADNAMRLNSILNYKEHFNVKHLRQLRLHNIFIVSDRDKRFTHKKYYVFLMVDRIIFTKICCDLSETELLCTYKSELLIEEDCVSIKCEYVPDKDQRIFVLLKGKKEIYMQAEKIEIKEKWISQIRELVTQEQPVSPALTNSEIPIEPSPPPYDEYWKANEQHQHHHQQQQQQGSNTDEESNEDVDSDLVDMKHYVVVEDFNPDETMNGFIALRKGQIYEHDGRTTRRGFLGGTAMT</sequence>
<evidence type="ECO:0000256" key="2">
    <source>
        <dbReference type="SAM" id="MobiDB-lite"/>
    </source>
</evidence>
<organism evidence="4 5">
    <name type="scientific">Oopsacas minuta</name>
    <dbReference type="NCBI Taxonomy" id="111878"/>
    <lineage>
        <taxon>Eukaryota</taxon>
        <taxon>Metazoa</taxon>
        <taxon>Porifera</taxon>
        <taxon>Hexactinellida</taxon>
        <taxon>Hexasterophora</taxon>
        <taxon>Lyssacinosida</taxon>
        <taxon>Leucopsacidae</taxon>
        <taxon>Oopsacas</taxon>
    </lineage>
</organism>
<evidence type="ECO:0000313" key="4">
    <source>
        <dbReference type="EMBL" id="KAI6647115.1"/>
    </source>
</evidence>
<dbReference type="InterPro" id="IPR011993">
    <property type="entry name" value="PH-like_dom_sf"/>
</dbReference>
<dbReference type="PROSITE" id="PS50010">
    <property type="entry name" value="DH_2"/>
    <property type="match status" value="1"/>
</dbReference>
<dbReference type="Pfam" id="PF00621">
    <property type="entry name" value="RhoGEF"/>
    <property type="match status" value="1"/>
</dbReference>
<dbReference type="InterPro" id="IPR000219">
    <property type="entry name" value="DH_dom"/>
</dbReference>
<dbReference type="SUPFAM" id="SSF50729">
    <property type="entry name" value="PH domain-like"/>
    <property type="match status" value="1"/>
</dbReference>
<protein>
    <recommendedName>
        <fullName evidence="3">DH domain-containing protein</fullName>
    </recommendedName>
</protein>
<evidence type="ECO:0000313" key="5">
    <source>
        <dbReference type="Proteomes" id="UP001165289"/>
    </source>
</evidence>
<feature type="domain" description="DH" evidence="3">
    <location>
        <begin position="75"/>
        <end position="252"/>
    </location>
</feature>
<dbReference type="InterPro" id="IPR051336">
    <property type="entry name" value="RhoGEF_Guanine_NuclExch_SF"/>
</dbReference>
<reference evidence="4 5" key="1">
    <citation type="journal article" date="2023" name="BMC Biol.">
        <title>The compact genome of the sponge Oopsacas minuta (Hexactinellida) is lacking key metazoan core genes.</title>
        <authorList>
            <person name="Santini S."/>
            <person name="Schenkelaars Q."/>
            <person name="Jourda C."/>
            <person name="Duchesne M."/>
            <person name="Belahbib H."/>
            <person name="Rocher C."/>
            <person name="Selva M."/>
            <person name="Riesgo A."/>
            <person name="Vervoort M."/>
            <person name="Leys S.P."/>
            <person name="Kodjabachian L."/>
            <person name="Le Bivic A."/>
            <person name="Borchiellini C."/>
            <person name="Claverie J.M."/>
            <person name="Renard E."/>
        </authorList>
    </citation>
    <scope>NUCLEOTIDE SEQUENCE [LARGE SCALE GENOMIC DNA]</scope>
    <source>
        <strain evidence="4">SPO-2</strain>
    </source>
</reference>
<dbReference type="InterPro" id="IPR055251">
    <property type="entry name" value="SOS1_NGEF_PH"/>
</dbReference>
<dbReference type="SMART" id="SM00325">
    <property type="entry name" value="RhoGEF"/>
    <property type="match status" value="1"/>
</dbReference>